<comment type="pathway">
    <text evidence="2">Protein modification; protein ubiquitination.</text>
</comment>
<dbReference type="GO" id="GO:0061630">
    <property type="term" value="F:ubiquitin protein ligase activity"/>
    <property type="evidence" value="ECO:0007669"/>
    <property type="project" value="UniProtKB-EC"/>
</dbReference>
<proteinExistence type="inferred from homology"/>
<evidence type="ECO:0000256" key="4">
    <source>
        <dbReference type="ARBA" id="ARBA00022448"/>
    </source>
</evidence>
<keyword evidence="9" id="KW-0833">Ubl conjugation pathway</keyword>
<evidence type="ECO:0000256" key="15">
    <source>
        <dbReference type="ARBA" id="ARBA00032511"/>
    </source>
</evidence>
<dbReference type="AlphaFoldDB" id="A0A4T0GID9"/>
<evidence type="ECO:0000256" key="17">
    <source>
        <dbReference type="ARBA" id="ARBA00034523"/>
    </source>
</evidence>
<reference evidence="21 22" key="1">
    <citation type="submission" date="2019-03" db="EMBL/GenBank/DDBJ databases">
        <title>Sequencing 23 genomes of Wallemia ichthyophaga.</title>
        <authorList>
            <person name="Gostincar C."/>
        </authorList>
    </citation>
    <scope>NUCLEOTIDE SEQUENCE [LARGE SCALE GENOMIC DNA]</scope>
    <source>
        <strain evidence="20 22">EXF-6200</strain>
        <strain evidence="19 21">EXF-8621</strain>
    </source>
</reference>
<dbReference type="Proteomes" id="UP000310689">
    <property type="component" value="Unassembled WGS sequence"/>
</dbReference>
<evidence type="ECO:0000256" key="16">
    <source>
        <dbReference type="ARBA" id="ARBA00034438"/>
    </source>
</evidence>
<evidence type="ECO:0000256" key="5">
    <source>
        <dbReference type="ARBA" id="ARBA00022679"/>
    </source>
</evidence>
<evidence type="ECO:0000256" key="12">
    <source>
        <dbReference type="ARBA" id="ARBA00022989"/>
    </source>
</evidence>
<evidence type="ECO:0000259" key="18">
    <source>
        <dbReference type="Pfam" id="PF04757"/>
    </source>
</evidence>
<evidence type="ECO:0000313" key="21">
    <source>
        <dbReference type="Proteomes" id="UP000306954"/>
    </source>
</evidence>
<evidence type="ECO:0000256" key="9">
    <source>
        <dbReference type="ARBA" id="ARBA00022786"/>
    </source>
</evidence>
<dbReference type="InterPro" id="IPR006845">
    <property type="entry name" value="Pex_N"/>
</dbReference>
<protein>
    <recommendedName>
        <fullName evidence="17">RING-type E3 ubiquitin transferase (cysteine targeting)</fullName>
        <ecNumber evidence="17">2.3.2.36</ecNumber>
    </recommendedName>
    <alternativeName>
        <fullName evidence="15">Peroxin-2</fullName>
    </alternativeName>
</protein>
<keyword evidence="13" id="KW-0472">Membrane</keyword>
<dbReference type="EMBL" id="SPOI01000107">
    <property type="protein sequence ID" value="TIB37192.1"/>
    <property type="molecule type" value="Genomic_DNA"/>
</dbReference>
<sequence length="195" mass="22259">MRVQRLDGQELDEEVVRGLSRPVVEALRVLGLNGFEMNNADEITTLIRSVYMWKYLRAFKSIYGMDLHLLKYTNLNTISSLLYVMTRVIIPYAHRKLKDKVAVEDWSSLSRYHVKRRLASLLEVAERVADAAGLANWLVFVAGGRYANLSERMLGLGVEGSGSVTNINLEFTQRQLVWSVMTVRIYSTRQGEVQC</sequence>
<keyword evidence="8" id="KW-0863">Zinc-finger</keyword>
<dbReference type="PANTHER" id="PTHR48178">
    <property type="entry name" value="PEROXISOME BIOGENESIS FACTOR 2"/>
    <property type="match status" value="1"/>
</dbReference>
<feature type="domain" description="Pex N-terminal" evidence="18">
    <location>
        <begin position="12"/>
        <end position="182"/>
    </location>
</feature>
<evidence type="ECO:0000256" key="7">
    <source>
        <dbReference type="ARBA" id="ARBA00022723"/>
    </source>
</evidence>
<keyword evidence="7" id="KW-0479">Metal-binding</keyword>
<accession>A0A4T0GID9</accession>
<dbReference type="GO" id="GO:0005778">
    <property type="term" value="C:peroxisomal membrane"/>
    <property type="evidence" value="ECO:0007669"/>
    <property type="project" value="UniProtKB-SubCell"/>
</dbReference>
<keyword evidence="5" id="KW-0808">Transferase</keyword>
<comment type="similarity">
    <text evidence="3">Belongs to the pex2/pex10/pex12 family.</text>
</comment>
<keyword evidence="11" id="KW-0653">Protein transport</keyword>
<evidence type="ECO:0000313" key="19">
    <source>
        <dbReference type="EMBL" id="TIB13721.1"/>
    </source>
</evidence>
<dbReference type="Pfam" id="PF04757">
    <property type="entry name" value="Pex2_Pex12"/>
    <property type="match status" value="1"/>
</dbReference>
<evidence type="ECO:0000256" key="10">
    <source>
        <dbReference type="ARBA" id="ARBA00022833"/>
    </source>
</evidence>
<comment type="subcellular location">
    <subcellularLocation>
        <location evidence="1">Peroxisome membrane</location>
        <topology evidence="1">Multi-pass membrane protein</topology>
    </subcellularLocation>
</comment>
<comment type="caution">
    <text evidence="19">The sequence shown here is derived from an EMBL/GenBank/DDBJ whole genome shotgun (WGS) entry which is preliminary data.</text>
</comment>
<evidence type="ECO:0000313" key="20">
    <source>
        <dbReference type="EMBL" id="TIB37192.1"/>
    </source>
</evidence>
<evidence type="ECO:0000256" key="2">
    <source>
        <dbReference type="ARBA" id="ARBA00004906"/>
    </source>
</evidence>
<keyword evidence="6" id="KW-0812">Transmembrane</keyword>
<keyword evidence="14" id="KW-0576">Peroxisome</keyword>
<dbReference type="EMBL" id="SPOF01000013">
    <property type="protein sequence ID" value="TIB13721.1"/>
    <property type="molecule type" value="Genomic_DNA"/>
</dbReference>
<evidence type="ECO:0000256" key="1">
    <source>
        <dbReference type="ARBA" id="ARBA00004585"/>
    </source>
</evidence>
<gene>
    <name evidence="20" type="ORF">E3P86_02252</name>
    <name evidence="19" type="ORF">E3P90_01512</name>
</gene>
<evidence type="ECO:0000256" key="3">
    <source>
        <dbReference type="ARBA" id="ARBA00008704"/>
    </source>
</evidence>
<evidence type="ECO:0000256" key="8">
    <source>
        <dbReference type="ARBA" id="ARBA00022771"/>
    </source>
</evidence>
<dbReference type="InterPro" id="IPR025654">
    <property type="entry name" value="PEX2/10"/>
</dbReference>
<dbReference type="GO" id="GO:0016567">
    <property type="term" value="P:protein ubiquitination"/>
    <property type="evidence" value="ECO:0007669"/>
    <property type="project" value="UniProtKB-ARBA"/>
</dbReference>
<dbReference type="GO" id="GO:0008270">
    <property type="term" value="F:zinc ion binding"/>
    <property type="evidence" value="ECO:0007669"/>
    <property type="project" value="UniProtKB-KW"/>
</dbReference>
<evidence type="ECO:0000256" key="11">
    <source>
        <dbReference type="ARBA" id="ARBA00022927"/>
    </source>
</evidence>
<organism evidence="19 21">
    <name type="scientific">Wallemia ichthyophaga</name>
    <dbReference type="NCBI Taxonomy" id="245174"/>
    <lineage>
        <taxon>Eukaryota</taxon>
        <taxon>Fungi</taxon>
        <taxon>Dikarya</taxon>
        <taxon>Basidiomycota</taxon>
        <taxon>Wallemiomycotina</taxon>
        <taxon>Wallemiomycetes</taxon>
        <taxon>Wallemiales</taxon>
        <taxon>Wallemiaceae</taxon>
        <taxon>Wallemia</taxon>
    </lineage>
</organism>
<keyword evidence="10" id="KW-0862">Zinc</keyword>
<evidence type="ECO:0000313" key="22">
    <source>
        <dbReference type="Proteomes" id="UP000310689"/>
    </source>
</evidence>
<keyword evidence="12" id="KW-1133">Transmembrane helix</keyword>
<dbReference type="Proteomes" id="UP000306954">
    <property type="component" value="Unassembled WGS sequence"/>
</dbReference>
<keyword evidence="4" id="KW-0813">Transport</keyword>
<dbReference type="GO" id="GO:0016562">
    <property type="term" value="P:protein import into peroxisome matrix, receptor recycling"/>
    <property type="evidence" value="ECO:0007669"/>
    <property type="project" value="UniProtKB-ARBA"/>
</dbReference>
<dbReference type="EC" id="2.3.2.36" evidence="17"/>
<name>A0A4T0GID9_WALIC</name>
<evidence type="ECO:0000256" key="14">
    <source>
        <dbReference type="ARBA" id="ARBA00023140"/>
    </source>
</evidence>
<evidence type="ECO:0000256" key="6">
    <source>
        <dbReference type="ARBA" id="ARBA00022692"/>
    </source>
</evidence>
<evidence type="ECO:0000256" key="13">
    <source>
        <dbReference type="ARBA" id="ARBA00023136"/>
    </source>
</evidence>
<dbReference type="PANTHER" id="PTHR48178:SF1">
    <property type="entry name" value="PEROXISOME BIOGENESIS FACTOR 2"/>
    <property type="match status" value="1"/>
</dbReference>
<comment type="catalytic activity">
    <reaction evidence="16">
        <text>[E2 ubiquitin-conjugating enzyme]-S-ubiquitinyl-L-cysteine + [acceptor protein]-L-cysteine = [E2 ubiquitin-conjugating enzyme]-L-cysteine + [acceptor protein]-S-ubiquitinyl-L-cysteine.</text>
        <dbReference type="EC" id="2.3.2.36"/>
    </reaction>
</comment>